<dbReference type="GO" id="GO:0004357">
    <property type="term" value="F:glutamate-cysteine ligase activity"/>
    <property type="evidence" value="ECO:0007669"/>
    <property type="project" value="UniProtKB-UniRule"/>
</dbReference>
<dbReference type="PANTHER" id="PTHR34378:SF1">
    <property type="entry name" value="GLUTAMATE--CYSTEINE LIGASE, CHLOROPLASTIC"/>
    <property type="match status" value="1"/>
</dbReference>
<dbReference type="Gene3D" id="3.30.590.20">
    <property type="match status" value="1"/>
</dbReference>
<keyword evidence="1 5" id="KW-0436">Ligase</keyword>
<dbReference type="PIRSF" id="PIRSF017901">
    <property type="entry name" value="GCL"/>
    <property type="match status" value="1"/>
</dbReference>
<comment type="similarity">
    <text evidence="5 6">Belongs to the glutamate--cysteine ligase type 2 family. EgtA subfamily.</text>
</comment>
<evidence type="ECO:0000256" key="7">
    <source>
        <dbReference type="SAM" id="MobiDB-lite"/>
    </source>
</evidence>
<evidence type="ECO:0000256" key="1">
    <source>
        <dbReference type="ARBA" id="ARBA00022598"/>
    </source>
</evidence>
<protein>
    <recommendedName>
        <fullName evidence="5">Glutamate--cysteine ligase EgtA</fullName>
        <ecNumber evidence="5">6.3.2.2</ecNumber>
    </recommendedName>
    <alternativeName>
        <fullName evidence="5">Gamma-glutamylcysteine synthase</fullName>
        <shortName evidence="5">GCS</shortName>
        <shortName evidence="5">Gamma-ECS</shortName>
    </alternativeName>
</protein>
<dbReference type="InterPro" id="IPR014746">
    <property type="entry name" value="Gln_synth/guanido_kin_cat_dom"/>
</dbReference>
<dbReference type="InterPro" id="IPR035434">
    <property type="entry name" value="GCL_bact_plant"/>
</dbReference>
<name>A0A0H5P4X4_NOCFR</name>
<gene>
    <name evidence="8" type="primary">gshA</name>
    <name evidence="5" type="synonym">egtA</name>
    <name evidence="8" type="ORF">ERS450000_05022</name>
</gene>
<keyword evidence="8" id="KW-0614">Plasmid</keyword>
<comment type="function">
    <text evidence="5">Catalyzes the synthesis of gamma-glutamylcysteine (gamma-GC). This compound is used as substrate for the biosynthesis of the low-molecular thiol compound ergothioneine.</text>
</comment>
<keyword evidence="3 5" id="KW-0067">ATP-binding</keyword>
<comment type="pathway">
    <text evidence="5">Amino-acid biosynthesis; ergothioneine biosynthesis.</text>
</comment>
<dbReference type="KEGG" id="nfr:ERS450000_05022"/>
<evidence type="ECO:0000256" key="4">
    <source>
        <dbReference type="ARBA" id="ARBA00048819"/>
    </source>
</evidence>
<dbReference type="HAMAP" id="MF_02034">
    <property type="entry name" value="EgtA"/>
    <property type="match status" value="1"/>
</dbReference>
<dbReference type="GO" id="GO:0005524">
    <property type="term" value="F:ATP binding"/>
    <property type="evidence" value="ECO:0007669"/>
    <property type="project" value="UniProtKB-UniRule"/>
</dbReference>
<dbReference type="Pfam" id="PF04107">
    <property type="entry name" value="GCS2"/>
    <property type="match status" value="1"/>
</dbReference>
<dbReference type="Proteomes" id="UP000057820">
    <property type="component" value="Plasmid 2"/>
</dbReference>
<dbReference type="PANTHER" id="PTHR34378">
    <property type="entry name" value="GLUTAMATE--CYSTEINE LIGASE, CHLOROPLASTIC"/>
    <property type="match status" value="1"/>
</dbReference>
<dbReference type="NCBIfam" id="TIGR03444">
    <property type="entry name" value="EgtA_Cys_ligase"/>
    <property type="match status" value="1"/>
</dbReference>
<accession>A0A0H5P4X4</accession>
<dbReference type="EMBL" id="LN868939">
    <property type="protein sequence ID" value="CRY82543.1"/>
    <property type="molecule type" value="Genomic_DNA"/>
</dbReference>
<geneLocation type="plasmid" evidence="8">
    <name>2</name>
</geneLocation>
<feature type="region of interest" description="Disordered" evidence="7">
    <location>
        <begin position="417"/>
        <end position="444"/>
    </location>
</feature>
<dbReference type="UniPathway" id="UPA01014"/>
<evidence type="ECO:0000256" key="3">
    <source>
        <dbReference type="ARBA" id="ARBA00022840"/>
    </source>
</evidence>
<dbReference type="GO" id="GO:0052699">
    <property type="term" value="P:ergothioneine biosynthetic process"/>
    <property type="evidence" value="ECO:0007669"/>
    <property type="project" value="UniProtKB-UniRule"/>
</dbReference>
<dbReference type="EC" id="6.3.2.2" evidence="5"/>
<organism evidence="8 9">
    <name type="scientific">Nocardia farcinica</name>
    <dbReference type="NCBI Taxonomy" id="37329"/>
    <lineage>
        <taxon>Bacteria</taxon>
        <taxon>Bacillati</taxon>
        <taxon>Actinomycetota</taxon>
        <taxon>Actinomycetes</taxon>
        <taxon>Mycobacteriales</taxon>
        <taxon>Nocardiaceae</taxon>
        <taxon>Nocardia</taxon>
    </lineage>
</organism>
<evidence type="ECO:0000313" key="8">
    <source>
        <dbReference type="EMBL" id="CRY82543.1"/>
    </source>
</evidence>
<keyword evidence="2 5" id="KW-0547">Nucleotide-binding</keyword>
<feature type="compositionally biased region" description="Basic and acidic residues" evidence="7">
    <location>
        <begin position="435"/>
        <end position="444"/>
    </location>
</feature>
<dbReference type="InterPro" id="IPR017809">
    <property type="entry name" value="EgtA_Actinobacteria"/>
</dbReference>
<evidence type="ECO:0000313" key="9">
    <source>
        <dbReference type="Proteomes" id="UP000057820"/>
    </source>
</evidence>
<comment type="catalytic activity">
    <reaction evidence="4 5 6">
        <text>L-cysteine + L-glutamate + ATP = gamma-L-glutamyl-L-cysteine + ADP + phosphate + H(+)</text>
        <dbReference type="Rhea" id="RHEA:13285"/>
        <dbReference type="ChEBI" id="CHEBI:15378"/>
        <dbReference type="ChEBI" id="CHEBI:29985"/>
        <dbReference type="ChEBI" id="CHEBI:30616"/>
        <dbReference type="ChEBI" id="CHEBI:35235"/>
        <dbReference type="ChEBI" id="CHEBI:43474"/>
        <dbReference type="ChEBI" id="CHEBI:58173"/>
        <dbReference type="ChEBI" id="CHEBI:456216"/>
        <dbReference type="EC" id="6.3.2.2"/>
    </reaction>
</comment>
<evidence type="ECO:0000256" key="6">
    <source>
        <dbReference type="PIRNR" id="PIRNR017901"/>
    </source>
</evidence>
<dbReference type="SUPFAM" id="SSF55931">
    <property type="entry name" value="Glutamine synthetase/guanido kinase"/>
    <property type="match status" value="1"/>
</dbReference>
<dbReference type="InterPro" id="IPR006336">
    <property type="entry name" value="GCS2"/>
</dbReference>
<evidence type="ECO:0000256" key="2">
    <source>
        <dbReference type="ARBA" id="ARBA00022741"/>
    </source>
</evidence>
<dbReference type="GO" id="GO:0006750">
    <property type="term" value="P:glutathione biosynthetic process"/>
    <property type="evidence" value="ECO:0007669"/>
    <property type="project" value="UniProtKB-UniRule"/>
</dbReference>
<evidence type="ECO:0000256" key="5">
    <source>
        <dbReference type="HAMAP-Rule" id="MF_02034"/>
    </source>
</evidence>
<proteinExistence type="inferred from homology"/>
<dbReference type="AlphaFoldDB" id="A0A0H5P4X4"/>
<sequence>MAAEACMAVTLEQQGSTGRVDPATLSSRAAAEAFVGGVCFKLGPPALIGAELEWLTVQGGPSASATVAAPRPQLSALAAALGPHAPRSIAPDSPALPLPGGSRITVEPGGQIELSSAPYAEAAELCARLREDAIVLREMLAAAAIRPLALAADADRRAKRLLRSPRYRAMEQSFAGIGPFGKLMMCNTAATQVSVDAGTDPAEVRARWTALYTMGPALVAAFACSPALRGAPPGRWASQRMRTWLRLDTLRTRPPVADWADPITGYARWALDVPLLCVRSVDGTTTCAGDPGENWTAPPGATFADWMAGALDDEIGRRPDPADLAYHLTTLFPPVRPSGHLEVRYLDAQPGEDWTVPIHTFDALLAHPAVVAEATALAAPLADQWSQAARCGLADGVVRTVAAELLDLAAAHARTPEAGAELDRAARRCRAGRTPTEEPARVHS</sequence>
<reference evidence="9" key="1">
    <citation type="submission" date="2015-03" db="EMBL/GenBank/DDBJ databases">
        <authorList>
            <consortium name="Pathogen Informatics"/>
        </authorList>
    </citation>
    <scope>NUCLEOTIDE SEQUENCE [LARGE SCALE GENOMIC DNA]</scope>
    <source>
        <strain evidence="9">NCTC11134</strain>
        <plasmid evidence="9">2</plasmid>
    </source>
</reference>